<comment type="caution">
    <text evidence="1">The sequence shown here is derived from an EMBL/GenBank/DDBJ whole genome shotgun (WGS) entry which is preliminary data.</text>
</comment>
<evidence type="ECO:0000313" key="2">
    <source>
        <dbReference type="Proteomes" id="UP000005512"/>
    </source>
</evidence>
<name>D1NXR0_9GAMM</name>
<accession>D1NXR0</accession>
<sequence length="39" mass="4760">MCSVNEIINRLFDFSASFCNEVKFKDKEQDWNRQKIRGY</sequence>
<keyword evidence="2" id="KW-1185">Reference proteome</keyword>
<dbReference type="AlphaFoldDB" id="D1NXR0"/>
<dbReference type="EMBL" id="ABXV02000002">
    <property type="protein sequence ID" value="EFB74199.1"/>
    <property type="molecule type" value="Genomic_DNA"/>
</dbReference>
<protein>
    <submittedName>
        <fullName evidence="1">Uncharacterized protein</fullName>
    </submittedName>
</protein>
<organism evidence="1 2">
    <name type="scientific">Providencia rustigianii DSM 4541</name>
    <dbReference type="NCBI Taxonomy" id="500637"/>
    <lineage>
        <taxon>Bacteria</taxon>
        <taxon>Pseudomonadati</taxon>
        <taxon>Pseudomonadota</taxon>
        <taxon>Gammaproteobacteria</taxon>
        <taxon>Enterobacterales</taxon>
        <taxon>Morganellaceae</taxon>
        <taxon>Providencia</taxon>
    </lineage>
</organism>
<proteinExistence type="predicted"/>
<dbReference type="HOGENOM" id="CLU_3315345_0_0_6"/>
<dbReference type="Proteomes" id="UP000005512">
    <property type="component" value="Unassembled WGS sequence"/>
</dbReference>
<reference evidence="1" key="1">
    <citation type="submission" date="2009-12" db="EMBL/GenBank/DDBJ databases">
        <authorList>
            <person name="Weinstock G."/>
            <person name="Sodergren E."/>
            <person name="Clifton S."/>
            <person name="Fulton L."/>
            <person name="Fulton B."/>
            <person name="Courtney L."/>
            <person name="Fronick C."/>
            <person name="Harrison M."/>
            <person name="Strong C."/>
            <person name="Farmer C."/>
            <person name="Delahaunty K."/>
            <person name="Markovic C."/>
            <person name="Hall O."/>
            <person name="Minx P."/>
            <person name="Tomlinson C."/>
            <person name="Mitreva M."/>
            <person name="Nelson J."/>
            <person name="Hou S."/>
            <person name="Wollam A."/>
            <person name="Pepin K.H."/>
            <person name="Johnson M."/>
            <person name="Bhonagiri V."/>
            <person name="Nash W.E."/>
            <person name="Warren W."/>
            <person name="Chinwalla A."/>
            <person name="Mardis E.R."/>
            <person name="Wilson R.K."/>
        </authorList>
    </citation>
    <scope>NUCLEOTIDE SEQUENCE [LARGE SCALE GENOMIC DNA]</scope>
    <source>
        <strain evidence="1">DSM 4541</strain>
    </source>
</reference>
<evidence type="ECO:0000313" key="1">
    <source>
        <dbReference type="EMBL" id="EFB74199.1"/>
    </source>
</evidence>
<gene>
    <name evidence="1" type="ORF">PROVRUST_04693</name>
</gene>